<keyword evidence="1" id="KW-0596">Phosphopantetheine</keyword>
<reference evidence="8 9" key="1">
    <citation type="submission" date="2019-01" db="EMBL/GenBank/DDBJ databases">
        <title>Nuclear Genome Assembly of the Microalgal Biofuel strain Nannochloropsis salina CCMP1776.</title>
        <authorList>
            <person name="Hovde B."/>
        </authorList>
    </citation>
    <scope>NUCLEOTIDE SEQUENCE [LARGE SCALE GENOMIC DNA]</scope>
    <source>
        <strain evidence="8 9">CCMP1776</strain>
    </source>
</reference>
<keyword evidence="5" id="KW-0443">Lipid metabolism</keyword>
<sequence length="245" mass="27055">MALRQILKVATSVVRVQAQQRGMLTVARRGMPALVTSLQQRQALLSQPVCNGLSGRSFSAQTFLDEKEVTERVLSVVKNFEKVGQEHGGKGEGGRGDEEGGGRKQGGVEPGKVTPAARFKEDLSLDSLDVVEVRGARGGRAGGREGGEEVVMAIEEEFALEIPDNEADKIGSIAEAVKYIASHPQGTKKKEMNVGESNRWYWEEKGSKKREMNVGESNRWYWEEKGSKKKEMNIGESNRKAETYW</sequence>
<evidence type="ECO:0008006" key="10">
    <source>
        <dbReference type="Google" id="ProtNLM"/>
    </source>
</evidence>
<keyword evidence="3" id="KW-0597">Phosphoprotein</keyword>
<evidence type="ECO:0000256" key="4">
    <source>
        <dbReference type="ARBA" id="ARBA00022832"/>
    </source>
</evidence>
<dbReference type="GO" id="GO:0000035">
    <property type="term" value="F:acyl binding"/>
    <property type="evidence" value="ECO:0007669"/>
    <property type="project" value="TreeGrafter"/>
</dbReference>
<name>A0A4D9CMT1_9STRA</name>
<dbReference type="InterPro" id="IPR036736">
    <property type="entry name" value="ACP-like_sf"/>
</dbReference>
<dbReference type="Gene3D" id="1.10.1200.10">
    <property type="entry name" value="ACP-like"/>
    <property type="match status" value="1"/>
</dbReference>
<evidence type="ECO:0000313" key="9">
    <source>
        <dbReference type="Proteomes" id="UP000355283"/>
    </source>
</evidence>
<evidence type="ECO:0000256" key="2">
    <source>
        <dbReference type="ARBA" id="ARBA00022516"/>
    </source>
</evidence>
<evidence type="ECO:0000256" key="1">
    <source>
        <dbReference type="ARBA" id="ARBA00022450"/>
    </source>
</evidence>
<evidence type="ECO:0000256" key="6">
    <source>
        <dbReference type="ARBA" id="ARBA00023160"/>
    </source>
</evidence>
<evidence type="ECO:0000256" key="3">
    <source>
        <dbReference type="ARBA" id="ARBA00022553"/>
    </source>
</evidence>
<keyword evidence="2" id="KW-0444">Lipid biosynthesis</keyword>
<dbReference type="GO" id="GO:0005739">
    <property type="term" value="C:mitochondrion"/>
    <property type="evidence" value="ECO:0007669"/>
    <property type="project" value="TreeGrafter"/>
</dbReference>
<keyword evidence="9" id="KW-1185">Reference proteome</keyword>
<dbReference type="Proteomes" id="UP000355283">
    <property type="component" value="Unassembled WGS sequence"/>
</dbReference>
<organism evidence="8 9">
    <name type="scientific">Nannochloropsis salina CCMP1776</name>
    <dbReference type="NCBI Taxonomy" id="1027361"/>
    <lineage>
        <taxon>Eukaryota</taxon>
        <taxon>Sar</taxon>
        <taxon>Stramenopiles</taxon>
        <taxon>Ochrophyta</taxon>
        <taxon>Eustigmatophyceae</taxon>
        <taxon>Eustigmatales</taxon>
        <taxon>Monodopsidaceae</taxon>
        <taxon>Microchloropsis</taxon>
        <taxon>Microchloropsis salina</taxon>
    </lineage>
</organism>
<gene>
    <name evidence="8" type="ORF">NSK_008172</name>
</gene>
<evidence type="ECO:0000256" key="7">
    <source>
        <dbReference type="SAM" id="MobiDB-lite"/>
    </source>
</evidence>
<dbReference type="OrthoDB" id="448946at2759"/>
<evidence type="ECO:0000256" key="5">
    <source>
        <dbReference type="ARBA" id="ARBA00023098"/>
    </source>
</evidence>
<dbReference type="PANTHER" id="PTHR20863:SF28">
    <property type="entry name" value="ACYL CARRIER PROTEIN, MITOCHONDRIAL"/>
    <property type="match status" value="1"/>
</dbReference>
<feature type="region of interest" description="Disordered" evidence="7">
    <location>
        <begin position="84"/>
        <end position="116"/>
    </location>
</feature>
<keyword evidence="4" id="KW-0276">Fatty acid metabolism</keyword>
<dbReference type="AlphaFoldDB" id="A0A4D9CMT1"/>
<dbReference type="SUPFAM" id="SSF47336">
    <property type="entry name" value="ACP-like"/>
    <property type="match status" value="1"/>
</dbReference>
<dbReference type="InterPro" id="IPR003231">
    <property type="entry name" value="ACP"/>
</dbReference>
<protein>
    <recommendedName>
        <fullName evidence="10">Acyl carrier protein</fullName>
    </recommendedName>
</protein>
<dbReference type="GO" id="GO:0000036">
    <property type="term" value="F:acyl carrier activity"/>
    <property type="evidence" value="ECO:0007669"/>
    <property type="project" value="TreeGrafter"/>
</dbReference>
<comment type="caution">
    <text evidence="8">The sequence shown here is derived from an EMBL/GenBank/DDBJ whole genome shotgun (WGS) entry which is preliminary data.</text>
</comment>
<feature type="compositionally biased region" description="Basic and acidic residues" evidence="7">
    <location>
        <begin position="84"/>
        <end position="102"/>
    </location>
</feature>
<dbReference type="PANTHER" id="PTHR20863">
    <property type="entry name" value="ACYL CARRIER PROTEIN"/>
    <property type="match status" value="1"/>
</dbReference>
<evidence type="ECO:0000313" key="8">
    <source>
        <dbReference type="EMBL" id="TFJ80431.1"/>
    </source>
</evidence>
<proteinExistence type="predicted"/>
<keyword evidence="6" id="KW-0275">Fatty acid biosynthesis</keyword>
<accession>A0A4D9CMT1</accession>
<dbReference type="EMBL" id="SDOX01000166">
    <property type="protein sequence ID" value="TFJ80431.1"/>
    <property type="molecule type" value="Genomic_DNA"/>
</dbReference>
<feature type="region of interest" description="Disordered" evidence="7">
    <location>
        <begin position="226"/>
        <end position="245"/>
    </location>
</feature>